<dbReference type="InterPro" id="IPR011990">
    <property type="entry name" value="TPR-like_helical_dom_sf"/>
</dbReference>
<evidence type="ECO:0000256" key="2">
    <source>
        <dbReference type="PROSITE-ProRule" id="PRU00708"/>
    </source>
</evidence>
<dbReference type="InterPro" id="IPR002885">
    <property type="entry name" value="PPR_rpt"/>
</dbReference>
<organism evidence="3 4">
    <name type="scientific">Protea cynaroides</name>
    <dbReference type="NCBI Taxonomy" id="273540"/>
    <lineage>
        <taxon>Eukaryota</taxon>
        <taxon>Viridiplantae</taxon>
        <taxon>Streptophyta</taxon>
        <taxon>Embryophyta</taxon>
        <taxon>Tracheophyta</taxon>
        <taxon>Spermatophyta</taxon>
        <taxon>Magnoliopsida</taxon>
        <taxon>Proteales</taxon>
        <taxon>Proteaceae</taxon>
        <taxon>Protea</taxon>
    </lineage>
</organism>
<comment type="caution">
    <text evidence="3">The sequence shown here is derived from an EMBL/GenBank/DDBJ whole genome shotgun (WGS) entry which is preliminary data.</text>
</comment>
<dbReference type="PROSITE" id="PS51375">
    <property type="entry name" value="PPR"/>
    <property type="match status" value="1"/>
</dbReference>
<dbReference type="InterPro" id="IPR046960">
    <property type="entry name" value="PPR_At4g14850-like_plant"/>
</dbReference>
<dbReference type="EMBL" id="JAMYWD010000005">
    <property type="protein sequence ID" value="KAJ4972426.1"/>
    <property type="molecule type" value="Genomic_DNA"/>
</dbReference>
<evidence type="ECO:0000256" key="1">
    <source>
        <dbReference type="ARBA" id="ARBA00022737"/>
    </source>
</evidence>
<dbReference type="Pfam" id="PF01535">
    <property type="entry name" value="PPR"/>
    <property type="match status" value="2"/>
</dbReference>
<dbReference type="GO" id="GO:0009451">
    <property type="term" value="P:RNA modification"/>
    <property type="evidence" value="ECO:0007669"/>
    <property type="project" value="InterPro"/>
</dbReference>
<dbReference type="Proteomes" id="UP001141806">
    <property type="component" value="Unassembled WGS sequence"/>
</dbReference>
<dbReference type="PANTHER" id="PTHR47926">
    <property type="entry name" value="PENTATRICOPEPTIDE REPEAT-CONTAINING PROTEIN"/>
    <property type="match status" value="1"/>
</dbReference>
<dbReference type="NCBIfam" id="TIGR00756">
    <property type="entry name" value="PPR"/>
    <property type="match status" value="2"/>
</dbReference>
<accession>A0A9Q0KLJ2</accession>
<protein>
    <recommendedName>
        <fullName evidence="5">Pentatricopeptide repeat-containing protein</fullName>
    </recommendedName>
</protein>
<evidence type="ECO:0000313" key="3">
    <source>
        <dbReference type="EMBL" id="KAJ4972426.1"/>
    </source>
</evidence>
<dbReference type="AlphaFoldDB" id="A0A9Q0KLJ2"/>
<evidence type="ECO:0008006" key="5">
    <source>
        <dbReference type="Google" id="ProtNLM"/>
    </source>
</evidence>
<proteinExistence type="predicted"/>
<keyword evidence="1" id="KW-0677">Repeat</keyword>
<sequence length="99" mass="10942">MEITRILFDGILNMDMVLWTVMIDGYGKSGDLKSARALFEEMPERNAISWSAMMAANSRVSDFKEVLDLFSLMQEANIKPNESVLVSVLTACAHLGALA</sequence>
<keyword evidence="4" id="KW-1185">Reference proteome</keyword>
<feature type="repeat" description="PPR" evidence="2">
    <location>
        <begin position="15"/>
        <end position="49"/>
    </location>
</feature>
<dbReference type="Gene3D" id="1.25.40.10">
    <property type="entry name" value="Tetratricopeptide repeat domain"/>
    <property type="match status" value="1"/>
</dbReference>
<dbReference type="OrthoDB" id="609013at2759"/>
<name>A0A9Q0KLJ2_9MAGN</name>
<evidence type="ECO:0000313" key="4">
    <source>
        <dbReference type="Proteomes" id="UP001141806"/>
    </source>
</evidence>
<reference evidence="3" key="1">
    <citation type="journal article" date="2023" name="Plant J.">
        <title>The genome of the king protea, Protea cynaroides.</title>
        <authorList>
            <person name="Chang J."/>
            <person name="Duong T.A."/>
            <person name="Schoeman C."/>
            <person name="Ma X."/>
            <person name="Roodt D."/>
            <person name="Barker N."/>
            <person name="Li Z."/>
            <person name="Van de Peer Y."/>
            <person name="Mizrachi E."/>
        </authorList>
    </citation>
    <scope>NUCLEOTIDE SEQUENCE</scope>
    <source>
        <tissue evidence="3">Young leaves</tissue>
    </source>
</reference>
<dbReference type="GO" id="GO:0003723">
    <property type="term" value="F:RNA binding"/>
    <property type="evidence" value="ECO:0007669"/>
    <property type="project" value="InterPro"/>
</dbReference>
<gene>
    <name evidence="3" type="ORF">NE237_005525</name>
</gene>